<accession>A0A2H1W5W4</accession>
<sequence>MTASSSRRKYDCWTRVVAWSLELCPVYGNRLTPYYMGLITQMVKSGFTLRHYVNMHLCLPLRGKRAYESPNGKRLTPLMDIRNTRADTVLKYSTKETRVIYERDLAIESGKGFQEIFHNYVLPRAGYQGSGDKKYPILLPSFIGIDEHTDRQTAKNHHIFWFGIYPVTSQPFYRFIICIDDAYRFGGGSIAPISVEHSSEGLHQERKETPTSDLGVP</sequence>
<evidence type="ECO:0000313" key="2">
    <source>
        <dbReference type="EMBL" id="SOQ48479.1"/>
    </source>
</evidence>
<evidence type="ECO:0000256" key="1">
    <source>
        <dbReference type="SAM" id="MobiDB-lite"/>
    </source>
</evidence>
<organism evidence="2">
    <name type="scientific">Spodoptera frugiperda</name>
    <name type="common">Fall armyworm</name>
    <dbReference type="NCBI Taxonomy" id="7108"/>
    <lineage>
        <taxon>Eukaryota</taxon>
        <taxon>Metazoa</taxon>
        <taxon>Ecdysozoa</taxon>
        <taxon>Arthropoda</taxon>
        <taxon>Hexapoda</taxon>
        <taxon>Insecta</taxon>
        <taxon>Pterygota</taxon>
        <taxon>Neoptera</taxon>
        <taxon>Endopterygota</taxon>
        <taxon>Lepidoptera</taxon>
        <taxon>Glossata</taxon>
        <taxon>Ditrysia</taxon>
        <taxon>Noctuoidea</taxon>
        <taxon>Noctuidae</taxon>
        <taxon>Amphipyrinae</taxon>
        <taxon>Spodoptera</taxon>
    </lineage>
</organism>
<dbReference type="EMBL" id="ODYU01006541">
    <property type="protein sequence ID" value="SOQ48479.1"/>
    <property type="molecule type" value="Genomic_DNA"/>
</dbReference>
<gene>
    <name evidence="2" type="ORF">SFRICE_014809</name>
</gene>
<reference evidence="2" key="1">
    <citation type="submission" date="2016-07" db="EMBL/GenBank/DDBJ databases">
        <authorList>
            <person name="Bretaudeau A."/>
        </authorList>
    </citation>
    <scope>NUCLEOTIDE SEQUENCE</scope>
    <source>
        <strain evidence="2">Rice</strain>
        <tissue evidence="2">Whole body</tissue>
    </source>
</reference>
<name>A0A2H1W5W4_SPOFR</name>
<feature type="compositionally biased region" description="Basic and acidic residues" evidence="1">
    <location>
        <begin position="197"/>
        <end position="210"/>
    </location>
</feature>
<protein>
    <submittedName>
        <fullName evidence="2">SFRICE_014809</fullName>
    </submittedName>
</protein>
<dbReference type="AlphaFoldDB" id="A0A2H1W5W4"/>
<proteinExistence type="predicted"/>
<feature type="region of interest" description="Disordered" evidence="1">
    <location>
        <begin position="196"/>
        <end position="217"/>
    </location>
</feature>